<dbReference type="AlphaFoldDB" id="A0A074N2Q7"/>
<reference evidence="1 2" key="1">
    <citation type="submission" date="2014-04" db="EMBL/GenBank/DDBJ databases">
        <title>A comprehensive comparison of genomes of Erythrobacter spp. Strains.</title>
        <authorList>
            <person name="Zheng Q."/>
        </authorList>
    </citation>
    <scope>NUCLEOTIDE SEQUENCE [LARGE SCALE GENOMIC DNA]</scope>
    <source>
        <strain evidence="1 2">DSM 8509</strain>
    </source>
</reference>
<protein>
    <submittedName>
        <fullName evidence="1">Uncharacterized protein</fullName>
    </submittedName>
</protein>
<sequence>MREALKVLLIEAARSGRTLIYAEVAKSLQLQPPHTIHKTALLIEDLMRSQAAGSESQLASFVVSKARAGLPAPGFFIVTRELGLYDGADEGAEAYAFVEAERKRCLEQF</sequence>
<evidence type="ECO:0000313" key="1">
    <source>
        <dbReference type="EMBL" id="KEO99095.1"/>
    </source>
</evidence>
<keyword evidence="2" id="KW-1185">Reference proteome</keyword>
<organism evidence="1 2">
    <name type="scientific">Erythrobacter litoralis</name>
    <dbReference type="NCBI Taxonomy" id="39960"/>
    <lineage>
        <taxon>Bacteria</taxon>
        <taxon>Pseudomonadati</taxon>
        <taxon>Pseudomonadota</taxon>
        <taxon>Alphaproteobacteria</taxon>
        <taxon>Sphingomonadales</taxon>
        <taxon>Erythrobacteraceae</taxon>
        <taxon>Erythrobacter/Porphyrobacter group</taxon>
        <taxon>Erythrobacter</taxon>
    </lineage>
</organism>
<gene>
    <name evidence="1" type="ORF">EH32_04545</name>
</gene>
<dbReference type="PATRIC" id="fig|39960.10.peg.2243"/>
<comment type="caution">
    <text evidence="1">The sequence shown here is derived from an EMBL/GenBank/DDBJ whole genome shotgun (WGS) entry which is preliminary data.</text>
</comment>
<name>A0A074N2Q7_9SPHN</name>
<dbReference type="RefSeq" id="WP_034900569.1">
    <property type="nucleotide sequence ID" value="NZ_CP017057.1"/>
</dbReference>
<proteinExistence type="predicted"/>
<dbReference type="Proteomes" id="UP000027866">
    <property type="component" value="Unassembled WGS sequence"/>
</dbReference>
<accession>A0A074N2Q7</accession>
<dbReference type="EMBL" id="JMIX01000002">
    <property type="protein sequence ID" value="KEO99095.1"/>
    <property type="molecule type" value="Genomic_DNA"/>
</dbReference>
<dbReference type="KEGG" id="elq:Ga0102493_1120"/>
<dbReference type="OrthoDB" id="14198at2"/>
<evidence type="ECO:0000313" key="2">
    <source>
        <dbReference type="Proteomes" id="UP000027866"/>
    </source>
</evidence>
<dbReference type="KEGG" id="elq:Ga0102493_113149"/>